<dbReference type="RefSeq" id="WP_118050681.1">
    <property type="nucleotide sequence ID" value="NZ_CABJFK010000017.1"/>
</dbReference>
<proteinExistence type="predicted"/>
<protein>
    <submittedName>
        <fullName evidence="4">GNAT family N-acetyltransferase</fullName>
    </submittedName>
</protein>
<reference evidence="4 5" key="1">
    <citation type="submission" date="2018-08" db="EMBL/GenBank/DDBJ databases">
        <title>A genome reference for cultivated species of the human gut microbiota.</title>
        <authorList>
            <person name="Zou Y."/>
            <person name="Xue W."/>
            <person name="Luo G."/>
        </authorList>
    </citation>
    <scope>NUCLEOTIDE SEQUENCE [LARGE SCALE GENOMIC DNA]</scope>
    <source>
        <strain evidence="4 5">AM28-23</strain>
    </source>
</reference>
<evidence type="ECO:0000259" key="3">
    <source>
        <dbReference type="PROSITE" id="PS51186"/>
    </source>
</evidence>
<gene>
    <name evidence="4" type="ORF">DW740_16040</name>
</gene>
<dbReference type="PANTHER" id="PTHR43072">
    <property type="entry name" value="N-ACETYLTRANSFERASE"/>
    <property type="match status" value="1"/>
</dbReference>
<dbReference type="Pfam" id="PF13420">
    <property type="entry name" value="Acetyltransf_4"/>
    <property type="match status" value="1"/>
</dbReference>
<dbReference type="PROSITE" id="PS51186">
    <property type="entry name" value="GNAT"/>
    <property type="match status" value="1"/>
</dbReference>
<evidence type="ECO:0000256" key="1">
    <source>
        <dbReference type="ARBA" id="ARBA00022679"/>
    </source>
</evidence>
<dbReference type="CDD" id="cd04301">
    <property type="entry name" value="NAT_SF"/>
    <property type="match status" value="1"/>
</dbReference>
<feature type="domain" description="N-acetyltransferase" evidence="3">
    <location>
        <begin position="8"/>
        <end position="176"/>
    </location>
</feature>
<name>A0A414J0S3_9FIRM</name>
<dbReference type="InterPro" id="IPR000182">
    <property type="entry name" value="GNAT_dom"/>
</dbReference>
<dbReference type="AlphaFoldDB" id="A0A414J0S3"/>
<dbReference type="Gene3D" id="3.40.630.30">
    <property type="match status" value="1"/>
</dbReference>
<sequence length="202" mass="23210">MSSAASNIHIRTASPDDAAALLAIYAPYVLETAITFEYDVPSTEEFARRITHTLEKYPYLAAEKDHTILGYAYAGPFHERAAYDWAVETSIYVDQNLKHSGIGGLLHDALENALKKQGILNMNACIACTPTEDPHLNNNSVEFHTHMGYRLVGEFYQCGYKFRTWYNMVWMEKQIGEHLTDQPEIRKFRDIESDICYRKFMK</sequence>
<comment type="caution">
    <text evidence="4">The sequence shown here is derived from an EMBL/GenBank/DDBJ whole genome shotgun (WGS) entry which is preliminary data.</text>
</comment>
<dbReference type="InterPro" id="IPR016181">
    <property type="entry name" value="Acyl_CoA_acyltransferase"/>
</dbReference>
<dbReference type="PANTHER" id="PTHR43072:SF23">
    <property type="entry name" value="UPF0039 PROTEIN C11D3.02C"/>
    <property type="match status" value="1"/>
</dbReference>
<accession>A0A414J0S3</accession>
<dbReference type="Proteomes" id="UP000283745">
    <property type="component" value="Unassembled WGS sequence"/>
</dbReference>
<evidence type="ECO:0000256" key="2">
    <source>
        <dbReference type="ARBA" id="ARBA00023315"/>
    </source>
</evidence>
<evidence type="ECO:0000313" key="5">
    <source>
        <dbReference type="Proteomes" id="UP000283745"/>
    </source>
</evidence>
<dbReference type="EMBL" id="QSKF01000017">
    <property type="protein sequence ID" value="RHE37054.1"/>
    <property type="molecule type" value="Genomic_DNA"/>
</dbReference>
<dbReference type="SUPFAM" id="SSF55729">
    <property type="entry name" value="Acyl-CoA N-acyltransferases (Nat)"/>
    <property type="match status" value="1"/>
</dbReference>
<keyword evidence="1 4" id="KW-0808">Transferase</keyword>
<dbReference type="GO" id="GO:0016747">
    <property type="term" value="F:acyltransferase activity, transferring groups other than amino-acyl groups"/>
    <property type="evidence" value="ECO:0007669"/>
    <property type="project" value="InterPro"/>
</dbReference>
<evidence type="ECO:0000313" key="4">
    <source>
        <dbReference type="EMBL" id="RHE37054.1"/>
    </source>
</evidence>
<organism evidence="4 5">
    <name type="scientific">Blautia obeum</name>
    <dbReference type="NCBI Taxonomy" id="40520"/>
    <lineage>
        <taxon>Bacteria</taxon>
        <taxon>Bacillati</taxon>
        <taxon>Bacillota</taxon>
        <taxon>Clostridia</taxon>
        <taxon>Lachnospirales</taxon>
        <taxon>Lachnospiraceae</taxon>
        <taxon>Blautia</taxon>
    </lineage>
</organism>
<keyword evidence="2" id="KW-0012">Acyltransferase</keyword>